<keyword evidence="1 2" id="KW-0418">Kinase</keyword>
<gene>
    <name evidence="2" type="ORF">FB458_3887</name>
</gene>
<evidence type="ECO:0000256" key="1">
    <source>
        <dbReference type="PIRNR" id="PIRNR006221"/>
    </source>
</evidence>
<dbReference type="InterPro" id="IPR011009">
    <property type="entry name" value="Kinase-like_dom_sf"/>
</dbReference>
<dbReference type="SUPFAM" id="SSF56112">
    <property type="entry name" value="Protein kinase-like (PK-like)"/>
    <property type="match status" value="1"/>
</dbReference>
<dbReference type="GO" id="GO:0016301">
    <property type="term" value="F:kinase activity"/>
    <property type="evidence" value="ECO:0007669"/>
    <property type="project" value="UniProtKB-UniRule"/>
</dbReference>
<dbReference type="RefSeq" id="WP_141849931.1">
    <property type="nucleotide sequence ID" value="NZ_BAAAPR010000023.1"/>
</dbReference>
<keyword evidence="3" id="KW-1185">Reference proteome</keyword>
<dbReference type="Pfam" id="PF03881">
    <property type="entry name" value="Fructosamin_kin"/>
    <property type="match status" value="1"/>
</dbReference>
<organism evidence="2 3">
    <name type="scientific">Lapillicoccus jejuensis</name>
    <dbReference type="NCBI Taxonomy" id="402171"/>
    <lineage>
        <taxon>Bacteria</taxon>
        <taxon>Bacillati</taxon>
        <taxon>Actinomycetota</taxon>
        <taxon>Actinomycetes</taxon>
        <taxon>Micrococcales</taxon>
        <taxon>Intrasporangiaceae</taxon>
        <taxon>Lapillicoccus</taxon>
    </lineage>
</organism>
<accession>A0A542E630</accession>
<evidence type="ECO:0000313" key="3">
    <source>
        <dbReference type="Proteomes" id="UP000317893"/>
    </source>
</evidence>
<dbReference type="PIRSF" id="PIRSF006221">
    <property type="entry name" value="Ketosamine-3-kinase"/>
    <property type="match status" value="1"/>
</dbReference>
<dbReference type="Gene3D" id="3.30.200.20">
    <property type="entry name" value="Phosphorylase Kinase, domain 1"/>
    <property type="match status" value="1"/>
</dbReference>
<dbReference type="Gene3D" id="1.10.510.10">
    <property type="entry name" value="Transferase(Phosphotransferase) domain 1"/>
    <property type="match status" value="1"/>
</dbReference>
<dbReference type="OrthoDB" id="5291879at2"/>
<keyword evidence="1" id="KW-0808">Transferase</keyword>
<dbReference type="Proteomes" id="UP000317893">
    <property type="component" value="Unassembled WGS sequence"/>
</dbReference>
<dbReference type="AlphaFoldDB" id="A0A542E630"/>
<comment type="similarity">
    <text evidence="1">Belongs to the fructosamine kinase family.</text>
</comment>
<proteinExistence type="inferred from homology"/>
<dbReference type="InterPro" id="IPR016477">
    <property type="entry name" value="Fructo-/Ketosamine-3-kinase"/>
</dbReference>
<evidence type="ECO:0000313" key="2">
    <source>
        <dbReference type="EMBL" id="TQJ10749.1"/>
    </source>
</evidence>
<reference evidence="2 3" key="1">
    <citation type="submission" date="2019-06" db="EMBL/GenBank/DDBJ databases">
        <title>Sequencing the genomes of 1000 actinobacteria strains.</title>
        <authorList>
            <person name="Klenk H.-P."/>
        </authorList>
    </citation>
    <scope>NUCLEOTIDE SEQUENCE [LARGE SCALE GENOMIC DNA]</scope>
    <source>
        <strain evidence="2 3">DSM 18607</strain>
    </source>
</reference>
<name>A0A542E630_9MICO</name>
<dbReference type="EMBL" id="VFMN01000001">
    <property type="protein sequence ID" value="TQJ10749.1"/>
    <property type="molecule type" value="Genomic_DNA"/>
</dbReference>
<sequence>MPAPTFRKAHSAAPPGYFRWEAAGLRWLAAAHDGVPVVRVLRADDRGLDLERLTPGHAGLPAAEELGRRLAATHAAGAPRWGAPPVGWSGDGWYGPLAETLPLGLAPAATWGELVADQRVLPLLAEGRRRGVYDDADARLLERLADRLRDGLAATDDTPARLHGDLWSGNVVWTSGGAVLVDPAAHGGHREADLAMLALFGAPYLERVLAAYDEAVPLADGWRERVTLHQLHPLMLHACVFGGAYVEQSLEVARAWA</sequence>
<comment type="caution">
    <text evidence="2">The sequence shown here is derived from an EMBL/GenBank/DDBJ whole genome shotgun (WGS) entry which is preliminary data.</text>
</comment>
<dbReference type="PANTHER" id="PTHR12149">
    <property type="entry name" value="FRUCTOSAMINE 3 KINASE-RELATED PROTEIN"/>
    <property type="match status" value="1"/>
</dbReference>
<protein>
    <submittedName>
        <fullName evidence="2">Fructosamine-3-kinase</fullName>
    </submittedName>
</protein>
<dbReference type="Gene3D" id="1.20.1270.240">
    <property type="match status" value="1"/>
</dbReference>
<dbReference type="PANTHER" id="PTHR12149:SF8">
    <property type="entry name" value="PROTEIN-RIBULOSAMINE 3-KINASE"/>
    <property type="match status" value="1"/>
</dbReference>